<name>W9SB37_9ROSA</name>
<keyword evidence="2" id="KW-1185">Reference proteome</keyword>
<dbReference type="KEGG" id="mnt:21399692"/>
<dbReference type="PANTHER" id="PTHR35767">
    <property type="entry name" value="HAPLESS PROTEIN"/>
    <property type="match status" value="1"/>
</dbReference>
<dbReference type="Proteomes" id="UP000030645">
    <property type="component" value="Unassembled WGS sequence"/>
</dbReference>
<gene>
    <name evidence="1" type="ORF">L484_016653</name>
</gene>
<dbReference type="STRING" id="981085.W9SB37"/>
<evidence type="ECO:0000313" key="2">
    <source>
        <dbReference type="Proteomes" id="UP000030645"/>
    </source>
</evidence>
<dbReference type="PANTHER" id="PTHR35767:SF11">
    <property type="match status" value="1"/>
</dbReference>
<protein>
    <submittedName>
        <fullName evidence="1">Uncharacterized protein</fullName>
    </submittedName>
</protein>
<organism evidence="1 2">
    <name type="scientific">Morus notabilis</name>
    <dbReference type="NCBI Taxonomy" id="981085"/>
    <lineage>
        <taxon>Eukaryota</taxon>
        <taxon>Viridiplantae</taxon>
        <taxon>Streptophyta</taxon>
        <taxon>Embryophyta</taxon>
        <taxon>Tracheophyta</taxon>
        <taxon>Spermatophyta</taxon>
        <taxon>Magnoliopsida</taxon>
        <taxon>eudicotyledons</taxon>
        <taxon>Gunneridae</taxon>
        <taxon>Pentapetalae</taxon>
        <taxon>rosids</taxon>
        <taxon>fabids</taxon>
        <taxon>Rosales</taxon>
        <taxon>Moraceae</taxon>
        <taxon>Moreae</taxon>
        <taxon>Morus</taxon>
    </lineage>
</organism>
<reference evidence="2" key="1">
    <citation type="submission" date="2013-01" db="EMBL/GenBank/DDBJ databases">
        <title>Draft Genome Sequence of a Mulberry Tree, Morus notabilis C.K. Schneid.</title>
        <authorList>
            <person name="He N."/>
            <person name="Zhao S."/>
        </authorList>
    </citation>
    <scope>NUCLEOTIDE SEQUENCE</scope>
</reference>
<dbReference type="AlphaFoldDB" id="W9SB37"/>
<dbReference type="OrthoDB" id="1929441at2759"/>
<evidence type="ECO:0000313" key="1">
    <source>
        <dbReference type="EMBL" id="EXB96879.1"/>
    </source>
</evidence>
<proteinExistence type="predicted"/>
<dbReference type="EMBL" id="KE345251">
    <property type="protein sequence ID" value="EXB96879.1"/>
    <property type="molecule type" value="Genomic_DNA"/>
</dbReference>
<accession>W9SB37</accession>
<sequence length="295" mass="33753">MNECFIFYSFSFFVIYCRQYVLAYRQKDVFHNWPFPEKYLQMCLIHGISDVLPPFQPHHLAIESIRGGLRHLNCSRQSKKSIASPVHRIHQTTIDQEAISKEECNLSKNDETVSNICGDVKDDRHLSLSSNTCEHEDNDNPLSSDVTSSIIVSENQPSADMSGFLLRDHRCNETMNLTKRLGLKRRRHKGKHKKKSVVDILSVAKPCTYEDRLKMNELYSGLSKPHEHMVEEIEEVTDVEKSELTEDCLNNKLHTGNCEGDIDTLNGKGWVVKFKYSGCSLKSCNMDPEKGKTNA</sequence>